<accession>A0AB39X543</accession>
<evidence type="ECO:0000256" key="5">
    <source>
        <dbReference type="SAM" id="SignalP"/>
    </source>
</evidence>
<dbReference type="Gene3D" id="3.30.200.100">
    <property type="entry name" value="MucB/RseB, C-terminal domain"/>
    <property type="match status" value="1"/>
</dbReference>
<organism evidence="8">
    <name type="scientific">Pseudidiomarina sp. PP-1MA</name>
    <dbReference type="NCBI Taxonomy" id="3237706"/>
    <lineage>
        <taxon>Bacteria</taxon>
        <taxon>Pseudomonadati</taxon>
        <taxon>Pseudomonadota</taxon>
        <taxon>Gammaproteobacteria</taxon>
        <taxon>Alteromonadales</taxon>
        <taxon>Idiomarinaceae</taxon>
        <taxon>Pseudidiomarina</taxon>
    </lineage>
</organism>
<feature type="domain" description="MucB/RseB N-terminal" evidence="6">
    <location>
        <begin position="44"/>
        <end position="210"/>
    </location>
</feature>
<dbReference type="RefSeq" id="WP_313932242.1">
    <property type="nucleotide sequence ID" value="NZ_CP165718.1"/>
</dbReference>
<sequence>MIKHAFAVALLSGATLLFMPAAAMEQPNLNLNEDAVTQAENIGQHWFNRMASALRELNFQATLVRSQGQRMQPLQWSHGVLEDGLEVELLQHLNGADVRILRLGNQTSYYFQPSDRSYFVQTDITPGLLPRAFYQSFSHINDHYQVVAVEGHRIVGRMAQYLRLVSRDNYRYHYDLWVDSETGMLLRLQMLTPQREVLEELQLTSIDLPAASPIALQALEGVQRPPRLYHHQQQEPLQFGLYPQWLPSGFSHQAQHHRRLSNTGLATDYFLFSDGLTEVSIYVTDGDSQRLPGLALEGVDSLFNTQTNGYAITVVGKLPVATLQRIGENMALGQPD</sequence>
<evidence type="ECO:0000259" key="6">
    <source>
        <dbReference type="Pfam" id="PF03888"/>
    </source>
</evidence>
<dbReference type="CDD" id="cd16327">
    <property type="entry name" value="RseB"/>
    <property type="match status" value="1"/>
</dbReference>
<gene>
    <name evidence="8" type="ORF">AB8S08_07035</name>
</gene>
<dbReference type="GO" id="GO:0032885">
    <property type="term" value="P:regulation of polysaccharide biosynthetic process"/>
    <property type="evidence" value="ECO:0007669"/>
    <property type="project" value="TreeGrafter"/>
</dbReference>
<dbReference type="Pfam" id="PF17188">
    <property type="entry name" value="MucB_RseB_C"/>
    <property type="match status" value="1"/>
</dbReference>
<dbReference type="Gene3D" id="2.50.20.10">
    <property type="entry name" value="Lipoprotein localisation LolA/LolB/LppX"/>
    <property type="match status" value="1"/>
</dbReference>
<comment type="similarity">
    <text evidence="2">Belongs to the RseB family.</text>
</comment>
<dbReference type="InterPro" id="IPR033434">
    <property type="entry name" value="MucB/RseB_N"/>
</dbReference>
<feature type="chain" id="PRO_5044282827" evidence="5">
    <location>
        <begin position="24"/>
        <end position="336"/>
    </location>
</feature>
<feature type="signal peptide" evidence="5">
    <location>
        <begin position="1"/>
        <end position="23"/>
    </location>
</feature>
<evidence type="ECO:0000256" key="3">
    <source>
        <dbReference type="ARBA" id="ARBA00022729"/>
    </source>
</evidence>
<evidence type="ECO:0000313" key="8">
    <source>
        <dbReference type="EMBL" id="XDV08530.1"/>
    </source>
</evidence>
<reference evidence="8" key="1">
    <citation type="submission" date="2024-07" db="EMBL/GenBank/DDBJ databases">
        <title>Whole genome sequence of bacterial strains from algal surface.</title>
        <authorList>
            <person name="Kumar P."/>
        </authorList>
    </citation>
    <scope>NUCLEOTIDE SEQUENCE</scope>
    <source>
        <strain evidence="8">PP-1MA</strain>
    </source>
</reference>
<protein>
    <submittedName>
        <fullName evidence="8">MucB/RseB C-terminal domain-containing protein</fullName>
    </submittedName>
</protein>
<dbReference type="EMBL" id="CP165718">
    <property type="protein sequence ID" value="XDV08530.1"/>
    <property type="molecule type" value="Genomic_DNA"/>
</dbReference>
<dbReference type="AlphaFoldDB" id="A0AB39X543"/>
<proteinExistence type="inferred from homology"/>
<dbReference type="InterPro" id="IPR033436">
    <property type="entry name" value="MucB/RseB_C"/>
</dbReference>
<evidence type="ECO:0000256" key="4">
    <source>
        <dbReference type="ARBA" id="ARBA00022764"/>
    </source>
</evidence>
<keyword evidence="3 5" id="KW-0732">Signal</keyword>
<evidence type="ECO:0000259" key="7">
    <source>
        <dbReference type="Pfam" id="PF17188"/>
    </source>
</evidence>
<dbReference type="PANTHER" id="PTHR38782:SF1">
    <property type="entry name" value="SIGMA-E FACTOR REGULATORY PROTEIN RSEB"/>
    <property type="match status" value="1"/>
</dbReference>
<dbReference type="GO" id="GO:0030288">
    <property type="term" value="C:outer membrane-bounded periplasmic space"/>
    <property type="evidence" value="ECO:0007669"/>
    <property type="project" value="TreeGrafter"/>
</dbReference>
<dbReference type="GO" id="GO:0045152">
    <property type="term" value="F:antisigma factor binding"/>
    <property type="evidence" value="ECO:0007669"/>
    <property type="project" value="TreeGrafter"/>
</dbReference>
<dbReference type="Pfam" id="PF03888">
    <property type="entry name" value="MucB_RseB"/>
    <property type="match status" value="1"/>
</dbReference>
<feature type="domain" description="MucB/RseB C-terminal" evidence="7">
    <location>
        <begin position="243"/>
        <end position="330"/>
    </location>
</feature>
<evidence type="ECO:0000256" key="2">
    <source>
        <dbReference type="ARBA" id="ARBA00008150"/>
    </source>
</evidence>
<dbReference type="InterPro" id="IPR038484">
    <property type="entry name" value="MucB/RseB_C_sf"/>
</dbReference>
<dbReference type="InterPro" id="IPR005588">
    <property type="entry name" value="MucB_RseB"/>
</dbReference>
<name>A0AB39X543_9GAMM</name>
<comment type="subcellular location">
    <subcellularLocation>
        <location evidence="1">Periplasm</location>
    </subcellularLocation>
</comment>
<dbReference type="PIRSF" id="PIRSF005427">
    <property type="entry name" value="RseB"/>
    <property type="match status" value="1"/>
</dbReference>
<evidence type="ECO:0000256" key="1">
    <source>
        <dbReference type="ARBA" id="ARBA00004418"/>
    </source>
</evidence>
<dbReference type="PANTHER" id="PTHR38782">
    <property type="match status" value="1"/>
</dbReference>
<keyword evidence="4" id="KW-0574">Periplasm</keyword>